<dbReference type="SMART" id="SM00429">
    <property type="entry name" value="IPT"/>
    <property type="match status" value="1"/>
</dbReference>
<name>A0A9P9ADG9_9PEZI</name>
<evidence type="ECO:0000256" key="4">
    <source>
        <dbReference type="SAM" id="Phobius"/>
    </source>
</evidence>
<feature type="compositionally biased region" description="Polar residues" evidence="3">
    <location>
        <begin position="628"/>
        <end position="649"/>
    </location>
</feature>
<accession>A0A9P9ADG9</accession>
<dbReference type="PROSITE" id="PS50297">
    <property type="entry name" value="ANK_REP_REGION"/>
    <property type="match status" value="1"/>
</dbReference>
<evidence type="ECO:0000259" key="5">
    <source>
        <dbReference type="SMART" id="SM00429"/>
    </source>
</evidence>
<feature type="region of interest" description="Disordered" evidence="3">
    <location>
        <begin position="50"/>
        <end position="70"/>
    </location>
</feature>
<feature type="compositionally biased region" description="Basic residues" evidence="3">
    <location>
        <begin position="220"/>
        <end position="233"/>
    </location>
</feature>
<feature type="compositionally biased region" description="Low complexity" evidence="3">
    <location>
        <begin position="650"/>
        <end position="664"/>
    </location>
</feature>
<feature type="compositionally biased region" description="Acidic residues" evidence="3">
    <location>
        <begin position="1158"/>
        <end position="1182"/>
    </location>
</feature>
<feature type="domain" description="IPT/TIG" evidence="5">
    <location>
        <begin position="845"/>
        <end position="929"/>
    </location>
</feature>
<feature type="region of interest" description="Disordered" evidence="3">
    <location>
        <begin position="422"/>
        <end position="462"/>
    </location>
</feature>
<dbReference type="GO" id="GO:0005634">
    <property type="term" value="C:nucleus"/>
    <property type="evidence" value="ECO:0007669"/>
    <property type="project" value="TreeGrafter"/>
</dbReference>
<dbReference type="Gene3D" id="2.60.40.10">
    <property type="entry name" value="Immunoglobulins"/>
    <property type="match status" value="1"/>
</dbReference>
<feature type="region of interest" description="Disordered" evidence="3">
    <location>
        <begin position="786"/>
        <end position="806"/>
    </location>
</feature>
<reference evidence="6" key="1">
    <citation type="journal article" date="2021" name="Nat. Commun.">
        <title>Genetic determinants of endophytism in the Arabidopsis root mycobiome.</title>
        <authorList>
            <person name="Mesny F."/>
            <person name="Miyauchi S."/>
            <person name="Thiergart T."/>
            <person name="Pickel B."/>
            <person name="Atanasova L."/>
            <person name="Karlsson M."/>
            <person name="Huettel B."/>
            <person name="Barry K.W."/>
            <person name="Haridas S."/>
            <person name="Chen C."/>
            <person name="Bauer D."/>
            <person name="Andreopoulos W."/>
            <person name="Pangilinan J."/>
            <person name="LaButti K."/>
            <person name="Riley R."/>
            <person name="Lipzen A."/>
            <person name="Clum A."/>
            <person name="Drula E."/>
            <person name="Henrissat B."/>
            <person name="Kohler A."/>
            <person name="Grigoriev I.V."/>
            <person name="Martin F.M."/>
            <person name="Hacquard S."/>
        </authorList>
    </citation>
    <scope>NUCLEOTIDE SEQUENCE</scope>
    <source>
        <strain evidence="6">MPI-SDFR-AT-0117</strain>
    </source>
</reference>
<dbReference type="PANTHER" id="PTHR23335">
    <property type="entry name" value="CALMODULIN-BINDING TRANSCRIPTION ACTIVATOR CAMTA"/>
    <property type="match status" value="1"/>
</dbReference>
<feature type="region of interest" description="Disordered" evidence="3">
    <location>
        <begin position="576"/>
        <end position="727"/>
    </location>
</feature>
<dbReference type="Pfam" id="PF13857">
    <property type="entry name" value="Ank_5"/>
    <property type="match status" value="1"/>
</dbReference>
<evidence type="ECO:0000313" key="7">
    <source>
        <dbReference type="Proteomes" id="UP000770015"/>
    </source>
</evidence>
<keyword evidence="7" id="KW-1185">Reference proteome</keyword>
<feature type="compositionally biased region" description="Low complexity" evidence="3">
    <location>
        <begin position="1147"/>
        <end position="1157"/>
    </location>
</feature>
<dbReference type="InterPro" id="IPR057962">
    <property type="entry name" value="SPT23_MGA2_DBD"/>
</dbReference>
<dbReference type="PANTHER" id="PTHR23335:SF1">
    <property type="entry name" value="CALMODULIN-BINDING TRANSCRIPTION ACTIVATOR, ISOFORM F"/>
    <property type="match status" value="1"/>
</dbReference>
<evidence type="ECO:0000256" key="2">
    <source>
        <dbReference type="PROSITE-ProRule" id="PRU00023"/>
    </source>
</evidence>
<dbReference type="CDD" id="cd00102">
    <property type="entry name" value="IPT"/>
    <property type="match status" value="1"/>
</dbReference>
<feature type="repeat" description="ANK" evidence="2">
    <location>
        <begin position="1027"/>
        <end position="1059"/>
    </location>
</feature>
<dbReference type="PROSITE" id="PS50088">
    <property type="entry name" value="ANK_REPEAT"/>
    <property type="match status" value="2"/>
</dbReference>
<dbReference type="Proteomes" id="UP000770015">
    <property type="component" value="Unassembled WGS sequence"/>
</dbReference>
<feature type="compositionally biased region" description="Low complexity" evidence="3">
    <location>
        <begin position="818"/>
        <end position="829"/>
    </location>
</feature>
<organism evidence="6 7">
    <name type="scientific">Plectosphaerella plurivora</name>
    <dbReference type="NCBI Taxonomy" id="936078"/>
    <lineage>
        <taxon>Eukaryota</taxon>
        <taxon>Fungi</taxon>
        <taxon>Dikarya</taxon>
        <taxon>Ascomycota</taxon>
        <taxon>Pezizomycotina</taxon>
        <taxon>Sordariomycetes</taxon>
        <taxon>Hypocreomycetidae</taxon>
        <taxon>Glomerellales</taxon>
        <taxon>Plectosphaerellaceae</taxon>
        <taxon>Plectosphaerella</taxon>
    </lineage>
</organism>
<dbReference type="GO" id="GO:0003712">
    <property type="term" value="F:transcription coregulator activity"/>
    <property type="evidence" value="ECO:0007669"/>
    <property type="project" value="TreeGrafter"/>
</dbReference>
<dbReference type="EMBL" id="JAGSXJ010000009">
    <property type="protein sequence ID" value="KAH6688408.1"/>
    <property type="molecule type" value="Genomic_DNA"/>
</dbReference>
<evidence type="ECO:0000256" key="1">
    <source>
        <dbReference type="ARBA" id="ARBA00023043"/>
    </source>
</evidence>
<feature type="region of interest" description="Disordered" evidence="3">
    <location>
        <begin position="200"/>
        <end position="255"/>
    </location>
</feature>
<protein>
    <submittedName>
        <fullName evidence="6">Ankyrin repeat protein</fullName>
    </submittedName>
</protein>
<dbReference type="GO" id="GO:0003690">
    <property type="term" value="F:double-stranded DNA binding"/>
    <property type="evidence" value="ECO:0007669"/>
    <property type="project" value="TreeGrafter"/>
</dbReference>
<keyword evidence="1 2" id="KW-0040">ANK repeat</keyword>
<feature type="compositionally biased region" description="Polar residues" evidence="3">
    <location>
        <begin position="235"/>
        <end position="250"/>
    </location>
</feature>
<feature type="compositionally biased region" description="Polar residues" evidence="3">
    <location>
        <begin position="61"/>
        <end position="70"/>
    </location>
</feature>
<dbReference type="InterPro" id="IPR014756">
    <property type="entry name" value="Ig_E-set"/>
</dbReference>
<feature type="repeat" description="ANK" evidence="2">
    <location>
        <begin position="1060"/>
        <end position="1092"/>
    </location>
</feature>
<feature type="compositionally biased region" description="Polar residues" evidence="3">
    <location>
        <begin position="786"/>
        <end position="802"/>
    </location>
</feature>
<feature type="compositionally biased region" description="Low complexity" evidence="3">
    <location>
        <begin position="100"/>
        <end position="114"/>
    </location>
</feature>
<keyword evidence="4" id="KW-0472">Membrane</keyword>
<dbReference type="GO" id="GO:0006357">
    <property type="term" value="P:regulation of transcription by RNA polymerase II"/>
    <property type="evidence" value="ECO:0007669"/>
    <property type="project" value="TreeGrafter"/>
</dbReference>
<feature type="region of interest" description="Disordered" evidence="3">
    <location>
        <begin position="82"/>
        <end position="121"/>
    </location>
</feature>
<feature type="compositionally biased region" description="Low complexity" evidence="3">
    <location>
        <begin position="713"/>
        <end position="725"/>
    </location>
</feature>
<dbReference type="Pfam" id="PF25603">
    <property type="entry name" value="SPT23_MGA2_DBD"/>
    <property type="match status" value="1"/>
</dbReference>
<keyword evidence="4" id="KW-1133">Transmembrane helix</keyword>
<dbReference type="OrthoDB" id="71307at2759"/>
<dbReference type="InterPro" id="IPR002110">
    <property type="entry name" value="Ankyrin_rpt"/>
</dbReference>
<sequence length="1473" mass="160056">MSVAGAGAGASALIYDADMNPNDFDEFLEFDDDETLSAAASFPHGLDIDLDLSQDHHPKTFNPQLLQNPQAAPSTLGAIDLGAAESPDSLNDSSFRDSSSDSGSSKRAASASGKPALTNGDIHMMDATTAHDQRKDEWQPSFSQDDADANFLFGNNMASPGLNGRFMADDALFDYSALSNGNSPDAGLGGPMAVSPAMPSFQAAPSARKLPTATTTPNKSKSKAKAQTKKKPASNRNAYPYTQQQSTNGMKMSGSREVSPMSQVMTSHQASPSAVFNNSPSPVNMDFAAHQGPYSNMHMGGPWGNNMPPLDGLPSGFNMASAQDLFRMFLNHQANNARFPPMLGACKLVIHATPPKSRVETQIPIRMTLTGAPPNIKRLHLPTYTVSKPKLLLKEPIEPAPDMLELYIQLVCTSAMQNEENKQRALERARTAPHPRIGSEEELNEDIANLPPQDRPQNGGEVRICSGCITRERKRAGRKKVKRWEEEEVWKKDEFRRVVVFNIGEVREWSSPVADDPTLPKDFNVPPGSLQVDAPMRISCYCRHHQEKLGFQVIFTIKDFQGNMVAQAMSPSIMITDDHKTHPAPPGAAAPHIAPQGSSTHLPQGDADSSMMSIDDNSHNHPAPVSAFRTSQSSLDLQATPRNQPTPNKSQGSVSGPSSSVAMSRPASPSHAMGGPATKKRKASGSRIPRDMTMTRLDTASSPQMQQPPPQAPISAAPSPYAQSPNNFQSPDAMYGQAPSAPNMQQPFMNGNHGMPMTNGREHNVFGNANRSSSFDNVGMALFSAPTSAHPSRAPSPNTLRQGLSLPPSIAQSFGVQQPPQAQHAQLAQTMNQSQQAPVQTPTLPPCIHKIIPGEGPKMGGIEVTILGSNFTQSLVVNFGDVRATTTTFWGDSSLVCLLPPSSVGGVVPVTLKDLRNPNHTPNMPFTPTPNQVFRYLDDEENQLTRMMLGMISQKMTGQLLDVKELAARIMGTADTDWSALVSSGGAGFGGNTYNSGTESQLLKCLELVDLDDSARMPRLDARRSATGQSMLHIGCYLGYHRFVGGLLARGANPDLRDRGGFTPMHMAALRNNETIVRRLMQAGADPTIRSLSGSLPADLATAAPVITHIRRVEHHIRSRSRGSLHSRASSAASLRSFWDPQTALDYGVGSSSSSSSDGEESLEYSSGDFEDEEEAELEDTWLDMRRVRSQPLQPGVDRRGSIPTDGTDLPLEPNSPTAALAAVVRDQVAAQLHQFQQAMQMHFPNFGQMPNLPQMPTLPRMLPNYQNYLEQSHFMDRMSSLMPNMTNSRPGSADDQQPKPEHAKWWDFSSLLNKDTLPPPSYAELYPRGGDAFDEKQASAAQAAAEAMADEKCSRLYDTAQAQVEDVEQVGEASSATDEPRGLTIGRKKDITREQQQDFLRAHAEKFKGMRSDKNLWFIWIPLLTFILAAMLYNRFPQVFAVAYGFIRSVVSGQTPALVPAVMNPLERVIEV</sequence>
<dbReference type="SMART" id="SM00248">
    <property type="entry name" value="ANK"/>
    <property type="match status" value="2"/>
</dbReference>
<feature type="transmembrane region" description="Helical" evidence="4">
    <location>
        <begin position="1417"/>
        <end position="1434"/>
    </location>
</feature>
<comment type="caution">
    <text evidence="6">The sequence shown here is derived from an EMBL/GenBank/DDBJ whole genome shotgun (WGS) entry which is preliminary data.</text>
</comment>
<feature type="region of interest" description="Disordered" evidence="3">
    <location>
        <begin position="1147"/>
        <end position="1213"/>
    </location>
</feature>
<proteinExistence type="predicted"/>
<dbReference type="SUPFAM" id="SSF81296">
    <property type="entry name" value="E set domains"/>
    <property type="match status" value="1"/>
</dbReference>
<dbReference type="InterPro" id="IPR002909">
    <property type="entry name" value="IPT_dom"/>
</dbReference>
<evidence type="ECO:0000313" key="6">
    <source>
        <dbReference type="EMBL" id="KAH6688408.1"/>
    </source>
</evidence>
<dbReference type="Gene3D" id="1.25.40.20">
    <property type="entry name" value="Ankyrin repeat-containing domain"/>
    <property type="match status" value="1"/>
</dbReference>
<dbReference type="SUPFAM" id="SSF48403">
    <property type="entry name" value="Ankyrin repeat"/>
    <property type="match status" value="1"/>
</dbReference>
<dbReference type="InterPro" id="IPR036770">
    <property type="entry name" value="Ankyrin_rpt-contain_sf"/>
</dbReference>
<dbReference type="Pfam" id="PF01833">
    <property type="entry name" value="TIG"/>
    <property type="match status" value="1"/>
</dbReference>
<feature type="region of interest" description="Disordered" evidence="3">
    <location>
        <begin position="818"/>
        <end position="841"/>
    </location>
</feature>
<evidence type="ECO:0000256" key="3">
    <source>
        <dbReference type="SAM" id="MobiDB-lite"/>
    </source>
</evidence>
<keyword evidence="4" id="KW-0812">Transmembrane</keyword>
<gene>
    <name evidence="6" type="ORF">F5X68DRAFT_190083</name>
</gene>
<feature type="compositionally biased region" description="Polar residues" evidence="3">
    <location>
        <begin position="830"/>
        <end position="841"/>
    </location>
</feature>
<dbReference type="InterPro" id="IPR013783">
    <property type="entry name" value="Ig-like_fold"/>
</dbReference>